<evidence type="ECO:0008006" key="4">
    <source>
        <dbReference type="Google" id="ProtNLM"/>
    </source>
</evidence>
<dbReference type="STRING" id="1328313.DS2_08243"/>
<dbReference type="Proteomes" id="UP000019276">
    <property type="component" value="Unassembled WGS sequence"/>
</dbReference>
<dbReference type="EMBL" id="ARZY01000012">
    <property type="protein sequence ID" value="EWH10446.1"/>
    <property type="molecule type" value="Genomic_DNA"/>
</dbReference>
<evidence type="ECO:0000313" key="3">
    <source>
        <dbReference type="Proteomes" id="UP000019276"/>
    </source>
</evidence>
<dbReference type="SUPFAM" id="SSF56935">
    <property type="entry name" value="Porins"/>
    <property type="match status" value="1"/>
</dbReference>
<sequence>MIQTRLKQSICALALLSCAHPLAQAGDFNFSGFMSIGGGFVDDESAPSYAGYSEEDLTFDNSLLGIQVSSDISDELSATVQLTARSFDGFDVEAEWAYVSWQATDESTVRIGRLRTPFYMYSDYLDVGYAYPWISPPNEVYYLPFNNVNGIDYYTTGTLGSFDTTMQVYFGGFTDTLNQGGMDVEAKTRNQLGFAGTLAKDWWTFRAAYHTAKLSIDLTPVGLPSSISGPASDLNNAVNSQLPPEAQHTLQSPLTIGGFADFLTHLGYNQNTDRMLIQDDTAQFLEVGVNIDTGTFVAAAEHVELRLDDETLFSDNIRQFVMVGVRTGDWLIHLTASKADDDASQISKGVAVTDQVSGTVKQLLDGLAADDPLTRDTVTLGARWDITAGTALKIQYSDVDTEGRAGQKVYAFALQTVF</sequence>
<name>W7QEU8_9ALTE</name>
<dbReference type="OrthoDB" id="197869at2"/>
<feature type="signal peptide" evidence="1">
    <location>
        <begin position="1"/>
        <end position="25"/>
    </location>
</feature>
<evidence type="ECO:0000313" key="2">
    <source>
        <dbReference type="EMBL" id="EWH10446.1"/>
    </source>
</evidence>
<organism evidence="2 3">
    <name type="scientific">Catenovulum agarivorans DS-2</name>
    <dbReference type="NCBI Taxonomy" id="1328313"/>
    <lineage>
        <taxon>Bacteria</taxon>
        <taxon>Pseudomonadati</taxon>
        <taxon>Pseudomonadota</taxon>
        <taxon>Gammaproteobacteria</taxon>
        <taxon>Alteromonadales</taxon>
        <taxon>Alteromonadaceae</taxon>
        <taxon>Catenovulum</taxon>
    </lineage>
</organism>
<dbReference type="Gene3D" id="2.40.160.10">
    <property type="entry name" value="Porin"/>
    <property type="match status" value="1"/>
</dbReference>
<accession>W7QEU8</accession>
<proteinExistence type="predicted"/>
<dbReference type="InterPro" id="IPR023614">
    <property type="entry name" value="Porin_dom_sf"/>
</dbReference>
<protein>
    <recommendedName>
        <fullName evidence="4">Porin domain-containing protein</fullName>
    </recommendedName>
</protein>
<dbReference type="PROSITE" id="PS51257">
    <property type="entry name" value="PROKAR_LIPOPROTEIN"/>
    <property type="match status" value="1"/>
</dbReference>
<dbReference type="AlphaFoldDB" id="W7QEU8"/>
<feature type="chain" id="PRO_5004901195" description="Porin domain-containing protein" evidence="1">
    <location>
        <begin position="26"/>
        <end position="418"/>
    </location>
</feature>
<comment type="caution">
    <text evidence="2">The sequence shown here is derived from an EMBL/GenBank/DDBJ whole genome shotgun (WGS) entry which is preliminary data.</text>
</comment>
<keyword evidence="3" id="KW-1185">Reference proteome</keyword>
<reference evidence="2 3" key="1">
    <citation type="journal article" date="2014" name="Genome Announc.">
        <title>Draft Genome Sequence of the Agar-Degrading Bacterium Catenovulum sp. Strain DS-2, Isolated from Intestines of Haliotis diversicolor.</title>
        <authorList>
            <person name="Shan D."/>
            <person name="Li X."/>
            <person name="Gu Z."/>
            <person name="Wei G."/>
            <person name="Gao Z."/>
            <person name="Shao Z."/>
        </authorList>
    </citation>
    <scope>NUCLEOTIDE SEQUENCE [LARGE SCALE GENOMIC DNA]</scope>
    <source>
        <strain evidence="2 3">DS-2</strain>
    </source>
</reference>
<keyword evidence="1" id="KW-0732">Signal</keyword>
<gene>
    <name evidence="2" type="ORF">DS2_08243</name>
</gene>
<evidence type="ECO:0000256" key="1">
    <source>
        <dbReference type="SAM" id="SignalP"/>
    </source>
</evidence>
<dbReference type="eggNOG" id="COG3203">
    <property type="taxonomic scope" value="Bacteria"/>
</dbReference>
<dbReference type="PATRIC" id="fig|1328313.3.peg.1684"/>
<dbReference type="RefSeq" id="WP_035014251.1">
    <property type="nucleotide sequence ID" value="NZ_ARZY01000012.1"/>
</dbReference>